<reference evidence="2 3" key="1">
    <citation type="submission" date="2019-03" db="EMBL/GenBank/DDBJ databases">
        <title>First draft genome of Liparis tanakae, snailfish: a comprehensive survey of snailfish specific genes.</title>
        <authorList>
            <person name="Kim W."/>
            <person name="Song I."/>
            <person name="Jeong J.-H."/>
            <person name="Kim D."/>
            <person name="Kim S."/>
            <person name="Ryu S."/>
            <person name="Song J.Y."/>
            <person name="Lee S.K."/>
        </authorList>
    </citation>
    <scope>NUCLEOTIDE SEQUENCE [LARGE SCALE GENOMIC DNA]</scope>
    <source>
        <tissue evidence="2">Muscle</tissue>
    </source>
</reference>
<dbReference type="Proteomes" id="UP000314294">
    <property type="component" value="Unassembled WGS sequence"/>
</dbReference>
<name>A0A4Z2F408_9TELE</name>
<evidence type="ECO:0000256" key="1">
    <source>
        <dbReference type="SAM" id="MobiDB-lite"/>
    </source>
</evidence>
<organism evidence="2 3">
    <name type="scientific">Liparis tanakae</name>
    <name type="common">Tanaka's snailfish</name>
    <dbReference type="NCBI Taxonomy" id="230148"/>
    <lineage>
        <taxon>Eukaryota</taxon>
        <taxon>Metazoa</taxon>
        <taxon>Chordata</taxon>
        <taxon>Craniata</taxon>
        <taxon>Vertebrata</taxon>
        <taxon>Euteleostomi</taxon>
        <taxon>Actinopterygii</taxon>
        <taxon>Neopterygii</taxon>
        <taxon>Teleostei</taxon>
        <taxon>Neoteleostei</taxon>
        <taxon>Acanthomorphata</taxon>
        <taxon>Eupercaria</taxon>
        <taxon>Perciformes</taxon>
        <taxon>Cottioidei</taxon>
        <taxon>Cottales</taxon>
        <taxon>Liparidae</taxon>
        <taxon>Liparis</taxon>
    </lineage>
</organism>
<evidence type="ECO:0000313" key="3">
    <source>
        <dbReference type="Proteomes" id="UP000314294"/>
    </source>
</evidence>
<keyword evidence="3" id="KW-1185">Reference proteome</keyword>
<accession>A0A4Z2F408</accession>
<dbReference type="AlphaFoldDB" id="A0A4Z2F408"/>
<protein>
    <submittedName>
        <fullName evidence="2">Uncharacterized protein</fullName>
    </submittedName>
</protein>
<dbReference type="EMBL" id="SRLO01001808">
    <property type="protein sequence ID" value="TNN35222.1"/>
    <property type="molecule type" value="Genomic_DNA"/>
</dbReference>
<comment type="caution">
    <text evidence="2">The sequence shown here is derived from an EMBL/GenBank/DDBJ whole genome shotgun (WGS) entry which is preliminary data.</text>
</comment>
<evidence type="ECO:0000313" key="2">
    <source>
        <dbReference type="EMBL" id="TNN35222.1"/>
    </source>
</evidence>
<proteinExistence type="predicted"/>
<sequence length="93" mass="10658">MQRHGSGTVPGCQNWRRKGRYECLDSEEHIEGVHAFHTYGILATETVAMEKTTYYSTGSVIPKMEARRWFMQEHLHSNGERTGDGEDGVRTEK</sequence>
<feature type="region of interest" description="Disordered" evidence="1">
    <location>
        <begin position="74"/>
        <end position="93"/>
    </location>
</feature>
<gene>
    <name evidence="2" type="ORF">EYF80_054617</name>
</gene>